<proteinExistence type="predicted"/>
<dbReference type="Proteomes" id="UP000020467">
    <property type="component" value="Unassembled WGS sequence"/>
</dbReference>
<keyword evidence="3" id="KW-1185">Reference proteome</keyword>
<protein>
    <recommendedName>
        <fullName evidence="1">F-box domain-containing protein</fullName>
    </recommendedName>
</protein>
<feature type="domain" description="F-box" evidence="1">
    <location>
        <begin position="83"/>
        <end position="119"/>
    </location>
</feature>
<evidence type="ECO:0000313" key="2">
    <source>
        <dbReference type="EMBL" id="EXF76111.1"/>
    </source>
</evidence>
<reference evidence="2 3" key="1">
    <citation type="submission" date="2014-02" db="EMBL/GenBank/DDBJ databases">
        <title>The genome sequence of Colletotrichum fioriniae PJ7.</title>
        <authorList>
            <person name="Baroncelli R."/>
            <person name="Thon M.R."/>
        </authorList>
    </citation>
    <scope>NUCLEOTIDE SEQUENCE [LARGE SCALE GENOMIC DNA]</scope>
    <source>
        <strain evidence="2 3">PJ7</strain>
    </source>
</reference>
<dbReference type="InterPro" id="IPR036047">
    <property type="entry name" value="F-box-like_dom_sf"/>
</dbReference>
<dbReference type="OrthoDB" id="3445164at2759"/>
<sequence>MDMNDKMELLEAHALTLLSHSCPTLQQLTRSANSTQKRHLPLKTRTSRVCLRCQQVIIPPRSPAEPNVVKNATRRVEAQAQQTLAIIDLPPELHHSIMDFLDPIDSTCLGLASRHFYTLHRRRHGTVHLSTRPSRPNDQEWAWRLASTLSALESINTTTATTAADDTTLADEQPISYPQPRPPFWCEKCGLERCELQRHIRDWLPRDHKYCTISGKFVRLGLPRGAEGFCHRRSPRNSRLCGKHHPRSIVGKVVREATEACYGDYQRPS</sequence>
<comment type="caution">
    <text evidence="2">The sequence shown here is derived from an EMBL/GenBank/DDBJ whole genome shotgun (WGS) entry which is preliminary data.</text>
</comment>
<dbReference type="eggNOG" id="ENOG502RASA">
    <property type="taxonomic scope" value="Eukaryota"/>
</dbReference>
<dbReference type="InterPro" id="IPR001810">
    <property type="entry name" value="F-box_dom"/>
</dbReference>
<dbReference type="KEGG" id="cfj:CFIO01_07976"/>
<dbReference type="EMBL" id="JARH01000863">
    <property type="protein sequence ID" value="EXF76111.1"/>
    <property type="molecule type" value="Genomic_DNA"/>
</dbReference>
<organism evidence="2 3">
    <name type="scientific">Colletotrichum fioriniae PJ7</name>
    <dbReference type="NCBI Taxonomy" id="1445577"/>
    <lineage>
        <taxon>Eukaryota</taxon>
        <taxon>Fungi</taxon>
        <taxon>Dikarya</taxon>
        <taxon>Ascomycota</taxon>
        <taxon>Pezizomycotina</taxon>
        <taxon>Sordariomycetes</taxon>
        <taxon>Hypocreomycetidae</taxon>
        <taxon>Glomerellales</taxon>
        <taxon>Glomerellaceae</taxon>
        <taxon>Colletotrichum</taxon>
        <taxon>Colletotrichum acutatum species complex</taxon>
    </lineage>
</organism>
<dbReference type="STRING" id="1445577.A0A010R7B6"/>
<dbReference type="SUPFAM" id="SSF81383">
    <property type="entry name" value="F-box domain"/>
    <property type="match status" value="1"/>
</dbReference>
<gene>
    <name evidence="2" type="ORF">CFIO01_07976</name>
</gene>
<dbReference type="PROSITE" id="PS50181">
    <property type="entry name" value="FBOX"/>
    <property type="match status" value="1"/>
</dbReference>
<dbReference type="AlphaFoldDB" id="A0A010R7B6"/>
<dbReference type="HOGENOM" id="CLU_1034423_0_0_1"/>
<dbReference type="Pfam" id="PF00646">
    <property type="entry name" value="F-box"/>
    <property type="match status" value="1"/>
</dbReference>
<accession>A0A010R7B6</accession>
<evidence type="ECO:0000259" key="1">
    <source>
        <dbReference type="PROSITE" id="PS50181"/>
    </source>
</evidence>
<evidence type="ECO:0000313" key="3">
    <source>
        <dbReference type="Proteomes" id="UP000020467"/>
    </source>
</evidence>
<name>A0A010R7B6_9PEZI</name>